<dbReference type="Gene3D" id="1.10.10.10">
    <property type="entry name" value="Winged helix-like DNA-binding domain superfamily/Winged helix DNA-binding domain"/>
    <property type="match status" value="1"/>
</dbReference>
<dbReference type="GO" id="GO:0006310">
    <property type="term" value="P:DNA recombination"/>
    <property type="evidence" value="ECO:0007669"/>
    <property type="project" value="InterPro"/>
</dbReference>
<evidence type="ECO:0000256" key="4">
    <source>
        <dbReference type="ARBA" id="ARBA00022801"/>
    </source>
</evidence>
<evidence type="ECO:0000256" key="6">
    <source>
        <dbReference type="ARBA" id="ARBA00022840"/>
    </source>
</evidence>
<evidence type="ECO:0000256" key="7">
    <source>
        <dbReference type="ARBA" id="ARBA00023125"/>
    </source>
</evidence>
<dbReference type="PANTHER" id="PTHR13710:SF105">
    <property type="entry name" value="ATP-DEPENDENT DNA HELICASE Q1"/>
    <property type="match status" value="1"/>
</dbReference>
<dbReference type="GO" id="GO:0009378">
    <property type="term" value="F:four-way junction helicase activity"/>
    <property type="evidence" value="ECO:0007669"/>
    <property type="project" value="TreeGrafter"/>
</dbReference>
<dbReference type="GO" id="GO:0005737">
    <property type="term" value="C:cytoplasm"/>
    <property type="evidence" value="ECO:0007669"/>
    <property type="project" value="TreeGrafter"/>
</dbReference>
<reference evidence="15 16" key="1">
    <citation type="submission" date="2016-11" db="EMBL/GenBank/DDBJ databases">
        <authorList>
            <person name="Jaros S."/>
            <person name="Januszkiewicz K."/>
            <person name="Wedrychowicz H."/>
        </authorList>
    </citation>
    <scope>NUCLEOTIDE SEQUENCE [LARGE SCALE GENOMIC DNA]</scope>
    <source>
        <strain evidence="15 16">DSM 24574</strain>
    </source>
</reference>
<evidence type="ECO:0000256" key="12">
    <source>
        <dbReference type="ARBA" id="ARBA00044550"/>
    </source>
</evidence>
<evidence type="ECO:0000256" key="10">
    <source>
        <dbReference type="ARBA" id="ARBA00034808"/>
    </source>
</evidence>
<dbReference type="GO" id="GO:0043590">
    <property type="term" value="C:bacterial nucleoid"/>
    <property type="evidence" value="ECO:0007669"/>
    <property type="project" value="TreeGrafter"/>
</dbReference>
<dbReference type="InterPro" id="IPR011545">
    <property type="entry name" value="DEAD/DEAH_box_helicase_dom"/>
</dbReference>
<dbReference type="GO" id="GO:0043138">
    <property type="term" value="F:3'-5' DNA helicase activity"/>
    <property type="evidence" value="ECO:0007669"/>
    <property type="project" value="UniProtKB-EC"/>
</dbReference>
<dbReference type="InterPro" id="IPR036388">
    <property type="entry name" value="WH-like_DNA-bd_sf"/>
</dbReference>
<keyword evidence="8" id="KW-0413">Isomerase</keyword>
<keyword evidence="3" id="KW-0547">Nucleotide-binding</keyword>
<evidence type="ECO:0000256" key="9">
    <source>
        <dbReference type="ARBA" id="ARBA00034617"/>
    </source>
</evidence>
<feature type="domain" description="Helicase ATP-binding" evidence="13">
    <location>
        <begin position="25"/>
        <end position="193"/>
    </location>
</feature>
<organism evidence="15 16">
    <name type="scientific">Chryseolinea serpens</name>
    <dbReference type="NCBI Taxonomy" id="947013"/>
    <lineage>
        <taxon>Bacteria</taxon>
        <taxon>Pseudomonadati</taxon>
        <taxon>Bacteroidota</taxon>
        <taxon>Cytophagia</taxon>
        <taxon>Cytophagales</taxon>
        <taxon>Fulvivirgaceae</taxon>
        <taxon>Chryseolinea</taxon>
    </lineage>
</organism>
<dbReference type="GO" id="GO:0046872">
    <property type="term" value="F:metal ion binding"/>
    <property type="evidence" value="ECO:0007669"/>
    <property type="project" value="UniProtKB-KW"/>
</dbReference>
<dbReference type="RefSeq" id="WP_073138125.1">
    <property type="nucleotide sequence ID" value="NZ_FQWQ01000003.1"/>
</dbReference>
<dbReference type="GO" id="GO:0016787">
    <property type="term" value="F:hydrolase activity"/>
    <property type="evidence" value="ECO:0007669"/>
    <property type="project" value="UniProtKB-KW"/>
</dbReference>
<keyword evidence="4" id="KW-0378">Hydrolase</keyword>
<dbReference type="InterPro" id="IPR004589">
    <property type="entry name" value="DNA_helicase_ATP-dep_RecQ"/>
</dbReference>
<evidence type="ECO:0000256" key="1">
    <source>
        <dbReference type="ARBA" id="ARBA00005446"/>
    </source>
</evidence>
<gene>
    <name evidence="15" type="ORF">SAMN04488109_4331</name>
</gene>
<dbReference type="InterPro" id="IPR032284">
    <property type="entry name" value="RecQ_Zn-bd"/>
</dbReference>
<accession>A0A1M5TX34</accession>
<dbReference type="SMART" id="SM00487">
    <property type="entry name" value="DEXDc"/>
    <property type="match status" value="1"/>
</dbReference>
<dbReference type="PANTHER" id="PTHR13710">
    <property type="entry name" value="DNA HELICASE RECQ FAMILY MEMBER"/>
    <property type="match status" value="1"/>
</dbReference>
<dbReference type="PROSITE" id="PS51192">
    <property type="entry name" value="HELICASE_ATP_BIND_1"/>
    <property type="match status" value="1"/>
</dbReference>
<feature type="domain" description="Helicase C-terminal" evidence="14">
    <location>
        <begin position="218"/>
        <end position="364"/>
    </location>
</feature>
<dbReference type="AlphaFoldDB" id="A0A1M5TX34"/>
<dbReference type="EMBL" id="FQWQ01000003">
    <property type="protein sequence ID" value="SHH55385.1"/>
    <property type="molecule type" value="Genomic_DNA"/>
</dbReference>
<dbReference type="GO" id="GO:0030894">
    <property type="term" value="C:replisome"/>
    <property type="evidence" value="ECO:0007669"/>
    <property type="project" value="TreeGrafter"/>
</dbReference>
<keyword evidence="16" id="KW-1185">Reference proteome</keyword>
<dbReference type="GO" id="GO:0006281">
    <property type="term" value="P:DNA repair"/>
    <property type="evidence" value="ECO:0007669"/>
    <property type="project" value="TreeGrafter"/>
</dbReference>
<comment type="similarity">
    <text evidence="1">Belongs to the helicase family. RecQ subfamily.</text>
</comment>
<keyword evidence="6" id="KW-0067">ATP-binding</keyword>
<dbReference type="CDD" id="cd17920">
    <property type="entry name" value="DEXHc_RecQ"/>
    <property type="match status" value="1"/>
</dbReference>
<dbReference type="SUPFAM" id="SSF52540">
    <property type="entry name" value="P-loop containing nucleoside triphosphate hydrolases"/>
    <property type="match status" value="1"/>
</dbReference>
<keyword evidence="2" id="KW-0479">Metal-binding</keyword>
<name>A0A1M5TX34_9BACT</name>
<evidence type="ECO:0000256" key="3">
    <source>
        <dbReference type="ARBA" id="ARBA00022741"/>
    </source>
</evidence>
<dbReference type="Pfam" id="PF00271">
    <property type="entry name" value="Helicase_C"/>
    <property type="match status" value="1"/>
</dbReference>
<dbReference type="Gene3D" id="3.40.50.300">
    <property type="entry name" value="P-loop containing nucleotide triphosphate hydrolases"/>
    <property type="match status" value="2"/>
</dbReference>
<protein>
    <recommendedName>
        <fullName evidence="11">ATP-dependent DNA helicase RecQ</fullName>
        <ecNumber evidence="10">5.6.2.4</ecNumber>
    </recommendedName>
    <alternativeName>
        <fullName evidence="12">DNA 3'-5' helicase RecQ</fullName>
    </alternativeName>
</protein>
<keyword evidence="5 15" id="KW-0347">Helicase</keyword>
<dbReference type="InterPro" id="IPR001650">
    <property type="entry name" value="Helicase_C-like"/>
</dbReference>
<dbReference type="STRING" id="947013.SAMN04488109_4331"/>
<evidence type="ECO:0000259" key="14">
    <source>
        <dbReference type="PROSITE" id="PS51194"/>
    </source>
</evidence>
<dbReference type="NCBIfam" id="TIGR00614">
    <property type="entry name" value="recQ_fam"/>
    <property type="match status" value="1"/>
</dbReference>
<evidence type="ECO:0000256" key="8">
    <source>
        <dbReference type="ARBA" id="ARBA00023235"/>
    </source>
</evidence>
<dbReference type="Pfam" id="PF16124">
    <property type="entry name" value="RecQ_Zn_bind"/>
    <property type="match status" value="1"/>
</dbReference>
<dbReference type="InterPro" id="IPR014001">
    <property type="entry name" value="Helicase_ATP-bd"/>
</dbReference>
<keyword evidence="7" id="KW-0238">DNA-binding</keyword>
<dbReference type="InterPro" id="IPR027417">
    <property type="entry name" value="P-loop_NTPase"/>
</dbReference>
<dbReference type="SMART" id="SM00490">
    <property type="entry name" value="HELICc"/>
    <property type="match status" value="1"/>
</dbReference>
<evidence type="ECO:0000256" key="11">
    <source>
        <dbReference type="ARBA" id="ARBA00044535"/>
    </source>
</evidence>
<proteinExistence type="inferred from homology"/>
<evidence type="ECO:0000259" key="13">
    <source>
        <dbReference type="PROSITE" id="PS51192"/>
    </source>
</evidence>
<dbReference type="EC" id="5.6.2.4" evidence="10"/>
<dbReference type="Pfam" id="PF00270">
    <property type="entry name" value="DEAD"/>
    <property type="match status" value="1"/>
</dbReference>
<evidence type="ECO:0000313" key="16">
    <source>
        <dbReference type="Proteomes" id="UP000184212"/>
    </source>
</evidence>
<dbReference type="OrthoDB" id="9763310at2"/>
<dbReference type="FunFam" id="3.40.50.300:FF:001389">
    <property type="entry name" value="ATP-dependent DNA helicase RecQ"/>
    <property type="match status" value="1"/>
</dbReference>
<comment type="catalytic activity">
    <reaction evidence="9">
        <text>Couples ATP hydrolysis with the unwinding of duplex DNA by translocating in the 3'-5' direction.</text>
        <dbReference type="EC" id="5.6.2.4"/>
    </reaction>
</comment>
<dbReference type="GO" id="GO:0005524">
    <property type="term" value="F:ATP binding"/>
    <property type="evidence" value="ECO:0007669"/>
    <property type="project" value="UniProtKB-KW"/>
</dbReference>
<evidence type="ECO:0000256" key="2">
    <source>
        <dbReference type="ARBA" id="ARBA00022723"/>
    </source>
</evidence>
<dbReference type="Proteomes" id="UP000184212">
    <property type="component" value="Unassembled WGS sequence"/>
</dbReference>
<dbReference type="GO" id="GO:0003677">
    <property type="term" value="F:DNA binding"/>
    <property type="evidence" value="ECO:0007669"/>
    <property type="project" value="UniProtKB-KW"/>
</dbReference>
<sequence>METPQTILKRYWNHSQFRPLQEDIVNSVLQGNDTLALLPTGGGKSVCFQVPALLLEGVCIVITPLIALMKDQVEQLKRRQIEAVAIHSGLARREIDILLDNCVYGTIKFLYVSPERLLTEIFIERVKRMKVGLIAVDEAHCISQWGYDFRPSYLKIASLRELKPDVPVIALTATATQQVRNDIMEKLAFKEPAGVFQKSFARENLSFVVRHTENKDRKVLEILTKVKGSSIIYVRSRKATQDIADWLVKKKISASFYHAGLDFEERGRRQEEWIKNEKRVIVATNAFGMGIDKPDVRLVIHLDLPENLEAYYQEAGRGGRDGQRAYAAVIYQEADLVNLKTKVEQSQPSPAYLKKVYQALANYYQLAEGSAEGQSYNFELNEFVERFHLQATEVYAGLKKLEEEGLIQFNESYYSPSRLHLSLDKGKLYEFQVANARFDPAIKMLLRLYGGELMSGFVNISEAQLAKALKISTSEMFKMLEHLHGLRVLIYEPAKDKPQVTFLMPRQDADRLPLNLQRMEERRQLILGKMNAMIGYVTNTHRCRMQFVQDYFDEVTFKVCGLCDVCVQNRKKENIHAFEDLHGEVLTVLKKKPLTVEEVEEIIAPRDHDLFVDVIRDMVDEGELEYDTGWRLTLGGGRGVNING</sequence>
<evidence type="ECO:0000256" key="5">
    <source>
        <dbReference type="ARBA" id="ARBA00022806"/>
    </source>
</evidence>
<dbReference type="PROSITE" id="PS51194">
    <property type="entry name" value="HELICASE_CTER"/>
    <property type="match status" value="1"/>
</dbReference>
<evidence type="ECO:0000313" key="15">
    <source>
        <dbReference type="EMBL" id="SHH55385.1"/>
    </source>
</evidence>